<dbReference type="Proteomes" id="UP000293045">
    <property type="component" value="Unassembled WGS sequence"/>
</dbReference>
<evidence type="ECO:0008006" key="3">
    <source>
        <dbReference type="Google" id="ProtNLM"/>
    </source>
</evidence>
<reference evidence="1 2" key="1">
    <citation type="submission" date="2017-12" db="EMBL/GenBank/DDBJ databases">
        <authorList>
            <person name="Pombert J.-F."/>
            <person name="Haag K.L."/>
            <person name="Ebert D."/>
        </authorList>
    </citation>
    <scope>NUCLEOTIDE SEQUENCE [LARGE SCALE GENOMIC DNA]</scope>
    <source>
        <strain evidence="1">IL-BN-2</strain>
    </source>
</reference>
<evidence type="ECO:0000313" key="2">
    <source>
        <dbReference type="Proteomes" id="UP000293045"/>
    </source>
</evidence>
<gene>
    <name evidence="1" type="ORF">CWI39_2653p0010</name>
</gene>
<dbReference type="AlphaFoldDB" id="A0A4Q9KVB2"/>
<comment type="caution">
    <text evidence="1">The sequence shown here is derived from an EMBL/GenBank/DDBJ whole genome shotgun (WGS) entry which is preliminary data.</text>
</comment>
<dbReference type="VEuPathDB" id="MicrosporidiaDB:CWI39_2653p0010"/>
<protein>
    <recommendedName>
        <fullName evidence="3">HAT C-terminal dimerisation domain-containing protein</fullName>
    </recommendedName>
</protein>
<proteinExistence type="predicted"/>
<organism evidence="1 2">
    <name type="scientific">Hamiltosporidium magnivora</name>
    <dbReference type="NCBI Taxonomy" id="148818"/>
    <lineage>
        <taxon>Eukaryota</taxon>
        <taxon>Fungi</taxon>
        <taxon>Fungi incertae sedis</taxon>
        <taxon>Microsporidia</taxon>
        <taxon>Dubosqiidae</taxon>
        <taxon>Hamiltosporidium</taxon>
    </lineage>
</organism>
<dbReference type="PANTHER" id="PTHR37162">
    <property type="entry name" value="HAT FAMILY DIMERISATION DOMAINCONTAINING PROTEIN-RELATED"/>
    <property type="match status" value="1"/>
</dbReference>
<dbReference type="SUPFAM" id="SSF53098">
    <property type="entry name" value="Ribonuclease H-like"/>
    <property type="match status" value="1"/>
</dbReference>
<dbReference type="PANTHER" id="PTHR37162:SF1">
    <property type="entry name" value="BED-TYPE DOMAIN-CONTAINING PROTEIN"/>
    <property type="match status" value="1"/>
</dbReference>
<sequence length="312" mass="37252">MQWEEIVRHVVTRFLTLGPAIQRILKLWPALKSHFQDEDNECPTSLQNIFISEEEENKMLAYFAFLHNVKFVLENTMKKLESHSLTVVEMHVQMNTLFKKIEQRMNDNLSGRQTKKILDLLKQSNVDLAESMKNDFLSFYSNFITYLRKMYDFSAHNMLSKLLFFNLDTVISYSELVSSGELLNIHVDEDVLYNEYQIMKPSFEQIVAEKDFNAIQKWKTVFKPFSKTDVQNIFQIVEFIMSIPSSNCYVERFFSQMSIKWSDVRNRCLFEIIRDELMIMFNFKLDCKSFYQYLKTNKNFLKKLQLSSKYEK</sequence>
<evidence type="ECO:0000313" key="1">
    <source>
        <dbReference type="EMBL" id="TBT97969.1"/>
    </source>
</evidence>
<dbReference type="InterPro" id="IPR012337">
    <property type="entry name" value="RNaseH-like_sf"/>
</dbReference>
<dbReference type="EMBL" id="PIXR01002653">
    <property type="protein sequence ID" value="TBT97969.1"/>
    <property type="molecule type" value="Genomic_DNA"/>
</dbReference>
<accession>A0A4Q9KVB2</accession>
<name>A0A4Q9KVB2_9MICR</name>